<organism evidence="7 8">
    <name type="scientific">Labrys miyagiensis</name>
    <dbReference type="NCBI Taxonomy" id="346912"/>
    <lineage>
        <taxon>Bacteria</taxon>
        <taxon>Pseudomonadati</taxon>
        <taxon>Pseudomonadota</taxon>
        <taxon>Alphaproteobacteria</taxon>
        <taxon>Hyphomicrobiales</taxon>
        <taxon>Xanthobacteraceae</taxon>
        <taxon>Labrys</taxon>
    </lineage>
</organism>
<evidence type="ECO:0000256" key="1">
    <source>
        <dbReference type="ARBA" id="ARBA00004442"/>
    </source>
</evidence>
<evidence type="ECO:0000259" key="6">
    <source>
        <dbReference type="Pfam" id="PF13505"/>
    </source>
</evidence>
<sequence>MFAVPALAADLAAPGPEPVTQLPAYAQYNWSGPYVGIQAGYGWGKSTGGSPLLGSRKLDPKGPFGGLHAGYNYQFPGGFLLGVEADANLAGLRGDGGVLSSGGAALPGTYGNSSMDWNASIRARAGYGIDRFLPYITGGVAFGGYKFDPVYGVAGRQPFSDTLTGWTIGGGLEYGFTDNITGRIEYRYTDYGSMSTGIKNVAPLENSRTDLKTNDVHVGVSYKF</sequence>
<evidence type="ECO:0000256" key="2">
    <source>
        <dbReference type="ARBA" id="ARBA00022729"/>
    </source>
</evidence>
<dbReference type="Pfam" id="PF13505">
    <property type="entry name" value="OMP_b-brl"/>
    <property type="match status" value="1"/>
</dbReference>
<dbReference type="PANTHER" id="PTHR34001">
    <property type="entry name" value="BLL7405 PROTEIN"/>
    <property type="match status" value="1"/>
</dbReference>
<keyword evidence="3" id="KW-0472">Membrane</keyword>
<keyword evidence="4" id="KW-0998">Cell outer membrane</keyword>
<dbReference type="InterPro" id="IPR011250">
    <property type="entry name" value="OMP/PagP_B-barrel"/>
</dbReference>
<evidence type="ECO:0000313" key="7">
    <source>
        <dbReference type="EMBL" id="GLS17203.1"/>
    </source>
</evidence>
<dbReference type="PANTHER" id="PTHR34001:SF3">
    <property type="entry name" value="BLL7405 PROTEIN"/>
    <property type="match status" value="1"/>
</dbReference>
<evidence type="ECO:0000256" key="3">
    <source>
        <dbReference type="ARBA" id="ARBA00023136"/>
    </source>
</evidence>
<feature type="domain" description="Outer membrane protein beta-barrel" evidence="6">
    <location>
        <begin position="21"/>
        <end position="224"/>
    </location>
</feature>
<dbReference type="InterPro" id="IPR027385">
    <property type="entry name" value="Beta-barrel_OMP"/>
</dbReference>
<gene>
    <name evidence="7" type="ORF">GCM10007874_02180</name>
</gene>
<accession>A0ABQ6CA71</accession>
<evidence type="ECO:0000256" key="4">
    <source>
        <dbReference type="ARBA" id="ARBA00023237"/>
    </source>
</evidence>
<evidence type="ECO:0000256" key="5">
    <source>
        <dbReference type="ARBA" id="ARBA00038306"/>
    </source>
</evidence>
<dbReference type="InterPro" id="IPR051692">
    <property type="entry name" value="OMP-like"/>
</dbReference>
<dbReference type="SUPFAM" id="SSF56925">
    <property type="entry name" value="OMPA-like"/>
    <property type="match status" value="1"/>
</dbReference>
<comment type="caution">
    <text evidence="7">The sequence shown here is derived from an EMBL/GenBank/DDBJ whole genome shotgun (WGS) entry which is preliminary data.</text>
</comment>
<dbReference type="EMBL" id="BSPC01000005">
    <property type="protein sequence ID" value="GLS17203.1"/>
    <property type="molecule type" value="Genomic_DNA"/>
</dbReference>
<protein>
    <submittedName>
        <fullName evidence="7">Porin</fullName>
    </submittedName>
</protein>
<proteinExistence type="inferred from homology"/>
<keyword evidence="2" id="KW-0732">Signal</keyword>
<evidence type="ECO:0000313" key="8">
    <source>
        <dbReference type="Proteomes" id="UP001156882"/>
    </source>
</evidence>
<keyword evidence="8" id="KW-1185">Reference proteome</keyword>
<dbReference type="Proteomes" id="UP001156882">
    <property type="component" value="Unassembled WGS sequence"/>
</dbReference>
<dbReference type="Gene3D" id="2.40.160.20">
    <property type="match status" value="1"/>
</dbReference>
<comment type="similarity">
    <text evidence="5">Belongs to the Omp25/RopB family.</text>
</comment>
<comment type="subcellular location">
    <subcellularLocation>
        <location evidence="1">Cell outer membrane</location>
    </subcellularLocation>
</comment>
<name>A0ABQ6CA71_9HYPH</name>
<reference evidence="8" key="1">
    <citation type="journal article" date="2019" name="Int. J. Syst. Evol. Microbiol.">
        <title>The Global Catalogue of Microorganisms (GCM) 10K type strain sequencing project: providing services to taxonomists for standard genome sequencing and annotation.</title>
        <authorList>
            <consortium name="The Broad Institute Genomics Platform"/>
            <consortium name="The Broad Institute Genome Sequencing Center for Infectious Disease"/>
            <person name="Wu L."/>
            <person name="Ma J."/>
        </authorList>
    </citation>
    <scope>NUCLEOTIDE SEQUENCE [LARGE SCALE GENOMIC DNA]</scope>
    <source>
        <strain evidence="8">NBRC 101365</strain>
    </source>
</reference>